<dbReference type="InterPro" id="IPR029044">
    <property type="entry name" value="Nucleotide-diphossugar_trans"/>
</dbReference>
<dbReference type="InterPro" id="IPR001173">
    <property type="entry name" value="Glyco_trans_2-like"/>
</dbReference>
<dbReference type="EMBL" id="DVJO01000068">
    <property type="protein sequence ID" value="HIS82585.1"/>
    <property type="molecule type" value="Genomic_DNA"/>
</dbReference>
<dbReference type="SUPFAM" id="SSF53448">
    <property type="entry name" value="Nucleotide-diphospho-sugar transferases"/>
    <property type="match status" value="1"/>
</dbReference>
<dbReference type="PANTHER" id="PTHR22916:SF3">
    <property type="entry name" value="UDP-GLCNAC:BETAGAL BETA-1,3-N-ACETYLGLUCOSAMINYLTRANSFERASE-LIKE PROTEIN 1"/>
    <property type="match status" value="1"/>
</dbReference>
<proteinExistence type="predicted"/>
<organism evidence="2 3">
    <name type="scientific">Candidatus Scatenecus faecavium</name>
    <dbReference type="NCBI Taxonomy" id="2840915"/>
    <lineage>
        <taxon>Bacteria</taxon>
        <taxon>Candidatus Scatenecus</taxon>
    </lineage>
</organism>
<dbReference type="AlphaFoldDB" id="A0A9D1K357"/>
<protein>
    <submittedName>
        <fullName evidence="2">Glycosyltransferase</fullName>
    </submittedName>
</protein>
<evidence type="ECO:0000313" key="2">
    <source>
        <dbReference type="EMBL" id="HIS82585.1"/>
    </source>
</evidence>
<feature type="domain" description="Glycosyltransferase 2-like" evidence="1">
    <location>
        <begin position="6"/>
        <end position="132"/>
    </location>
</feature>
<dbReference type="Pfam" id="PF00535">
    <property type="entry name" value="Glycos_transf_2"/>
    <property type="match status" value="1"/>
</dbReference>
<dbReference type="Gene3D" id="3.90.550.10">
    <property type="entry name" value="Spore Coat Polysaccharide Biosynthesis Protein SpsA, Chain A"/>
    <property type="match status" value="1"/>
</dbReference>
<accession>A0A9D1K357</accession>
<name>A0A9D1K357_9BACT</name>
<dbReference type="PANTHER" id="PTHR22916">
    <property type="entry name" value="GLYCOSYLTRANSFERASE"/>
    <property type="match status" value="1"/>
</dbReference>
<reference evidence="2" key="1">
    <citation type="submission" date="2020-10" db="EMBL/GenBank/DDBJ databases">
        <authorList>
            <person name="Gilroy R."/>
        </authorList>
    </citation>
    <scope>NUCLEOTIDE SEQUENCE</scope>
    <source>
        <strain evidence="2">CHK152-2994</strain>
    </source>
</reference>
<reference evidence="2" key="2">
    <citation type="journal article" date="2021" name="PeerJ">
        <title>Extensive microbial diversity within the chicken gut microbiome revealed by metagenomics and culture.</title>
        <authorList>
            <person name="Gilroy R."/>
            <person name="Ravi A."/>
            <person name="Getino M."/>
            <person name="Pursley I."/>
            <person name="Horton D.L."/>
            <person name="Alikhan N.F."/>
            <person name="Baker D."/>
            <person name="Gharbi K."/>
            <person name="Hall N."/>
            <person name="Watson M."/>
            <person name="Adriaenssens E.M."/>
            <person name="Foster-Nyarko E."/>
            <person name="Jarju S."/>
            <person name="Secka A."/>
            <person name="Antonio M."/>
            <person name="Oren A."/>
            <person name="Chaudhuri R.R."/>
            <person name="La Ragione R."/>
            <person name="Hildebrand F."/>
            <person name="Pallen M.J."/>
        </authorList>
    </citation>
    <scope>NUCLEOTIDE SEQUENCE</scope>
    <source>
        <strain evidence="2">CHK152-2994</strain>
    </source>
</reference>
<evidence type="ECO:0000313" key="3">
    <source>
        <dbReference type="Proteomes" id="UP000824139"/>
    </source>
</evidence>
<gene>
    <name evidence="2" type="ORF">IAD41_03135</name>
</gene>
<evidence type="ECO:0000259" key="1">
    <source>
        <dbReference type="Pfam" id="PF00535"/>
    </source>
</evidence>
<comment type="caution">
    <text evidence="2">The sequence shown here is derived from an EMBL/GenBank/DDBJ whole genome shotgun (WGS) entry which is preliminary data.</text>
</comment>
<sequence>MDPLVSIITPTYNIVENDHADEFNLLVSLLELQTYPKIEHIVIDGASNDETIELLKDYKNKGYLNFFTEKDTGKFHALNKGVMRAKGKYIAFISCDDFYHDITAIYDAVNVLEAEGADFLFSPAYCRHPENYTFLFMPAMYNAFQVMPCARQGMVFKRSMIEEEKYFDEKFKLMSDLDFIIRILLKKRRGVFFDTNFTTYKLGEKTYNNEEQCINETKLIYHKNFRNLYPLNDEILDSMARFSEFPQGLLEKLSTCFAPEDKALFFERCEQMHQLRLDHYRNAQG</sequence>
<dbReference type="Proteomes" id="UP000824139">
    <property type="component" value="Unassembled WGS sequence"/>
</dbReference>
<dbReference type="GO" id="GO:0016758">
    <property type="term" value="F:hexosyltransferase activity"/>
    <property type="evidence" value="ECO:0007669"/>
    <property type="project" value="UniProtKB-ARBA"/>
</dbReference>